<dbReference type="EMBL" id="VKKY01000003">
    <property type="protein sequence ID" value="KAA3436881.1"/>
    <property type="molecule type" value="Genomic_DNA"/>
</dbReference>
<comment type="caution">
    <text evidence="1">The sequence shown here is derived from an EMBL/GenBank/DDBJ whole genome shotgun (WGS) entry which is preliminary data.</text>
</comment>
<dbReference type="Proteomes" id="UP000324133">
    <property type="component" value="Unassembled WGS sequence"/>
</dbReference>
<evidence type="ECO:0008006" key="3">
    <source>
        <dbReference type="Google" id="ProtNLM"/>
    </source>
</evidence>
<accession>A0A5B6TD53</accession>
<gene>
    <name evidence="1" type="ORF">FOA19_21135</name>
</gene>
<keyword evidence="2" id="KW-1185">Reference proteome</keyword>
<sequence length="132" mass="14927">MDGKLLAQDPHLTIQYDVINDTLTADWKGEQTEETVHDGCEKILQFMTAYRCVKLLNDNTQVAGMWSDAAEWVALNWVPRMEKAGCRFIAHVYSPDIYARLSVDKTIDFGIKGILVTTFQGKKAAEEWLCAV</sequence>
<organism evidence="1 2">
    <name type="scientific">Rufibacter hautae</name>
    <dbReference type="NCBI Taxonomy" id="2595005"/>
    <lineage>
        <taxon>Bacteria</taxon>
        <taxon>Pseudomonadati</taxon>
        <taxon>Bacteroidota</taxon>
        <taxon>Cytophagia</taxon>
        <taxon>Cytophagales</taxon>
        <taxon>Hymenobacteraceae</taxon>
        <taxon>Rufibacter</taxon>
    </lineage>
</organism>
<evidence type="ECO:0000313" key="1">
    <source>
        <dbReference type="EMBL" id="KAA3436881.1"/>
    </source>
</evidence>
<reference evidence="1 2" key="1">
    <citation type="submission" date="2019-07" db="EMBL/GenBank/DDBJ databases">
        <title>Rufibacter sp. nov., isolated from lake sediment.</title>
        <authorList>
            <person name="Qu J.-H."/>
        </authorList>
    </citation>
    <scope>NUCLEOTIDE SEQUENCE [LARGE SCALE GENOMIC DNA]</scope>
    <source>
        <strain evidence="1 2">NBS58-1</strain>
    </source>
</reference>
<dbReference type="OrthoDB" id="893408at2"/>
<proteinExistence type="predicted"/>
<dbReference type="AlphaFoldDB" id="A0A5B6TD53"/>
<dbReference type="RefSeq" id="WP_149092822.1">
    <property type="nucleotide sequence ID" value="NZ_VKKY01000003.1"/>
</dbReference>
<evidence type="ECO:0000313" key="2">
    <source>
        <dbReference type="Proteomes" id="UP000324133"/>
    </source>
</evidence>
<name>A0A5B6TD53_9BACT</name>
<protein>
    <recommendedName>
        <fullName evidence="3">STAS/SEC14 domain-containing protein</fullName>
    </recommendedName>
</protein>